<feature type="transmembrane region" description="Helical" evidence="2">
    <location>
        <begin position="62"/>
        <end position="81"/>
    </location>
</feature>
<keyword evidence="2" id="KW-0472">Membrane</keyword>
<organism evidence="3 4">
    <name type="scientific">Halopseudomonas pertucinogena</name>
    <dbReference type="NCBI Taxonomy" id="86175"/>
    <lineage>
        <taxon>Bacteria</taxon>
        <taxon>Pseudomonadati</taxon>
        <taxon>Pseudomonadota</taxon>
        <taxon>Gammaproteobacteria</taxon>
        <taxon>Pseudomonadales</taxon>
        <taxon>Pseudomonadaceae</taxon>
        <taxon>Halopseudomonas</taxon>
    </lineage>
</organism>
<evidence type="ECO:0000313" key="4">
    <source>
        <dbReference type="Proteomes" id="UP000633263"/>
    </source>
</evidence>
<dbReference type="EMBL" id="BMNN01000002">
    <property type="protein sequence ID" value="GGI98133.1"/>
    <property type="molecule type" value="Genomic_DNA"/>
</dbReference>
<dbReference type="Proteomes" id="UP000633263">
    <property type="component" value="Unassembled WGS sequence"/>
</dbReference>
<reference evidence="4" key="1">
    <citation type="journal article" date="2019" name="Int. J. Syst. Evol. Microbiol.">
        <title>The Global Catalogue of Microorganisms (GCM) 10K type strain sequencing project: providing services to taxonomists for standard genome sequencing and annotation.</title>
        <authorList>
            <consortium name="The Broad Institute Genomics Platform"/>
            <consortium name="The Broad Institute Genome Sequencing Center for Infectious Disease"/>
            <person name="Wu L."/>
            <person name="Ma J."/>
        </authorList>
    </citation>
    <scope>NUCLEOTIDE SEQUENCE [LARGE SCALE GENOMIC DNA]</scope>
    <source>
        <strain evidence="4">JCM 11590</strain>
    </source>
</reference>
<protein>
    <submittedName>
        <fullName evidence="3">ATPase</fullName>
    </submittedName>
</protein>
<evidence type="ECO:0000256" key="1">
    <source>
        <dbReference type="SAM" id="Coils"/>
    </source>
</evidence>
<evidence type="ECO:0000256" key="2">
    <source>
        <dbReference type="SAM" id="Phobius"/>
    </source>
</evidence>
<evidence type="ECO:0000313" key="3">
    <source>
        <dbReference type="EMBL" id="GGI98133.1"/>
    </source>
</evidence>
<gene>
    <name evidence="3" type="ORF">GCM10009083_13470</name>
</gene>
<keyword evidence="2" id="KW-0812">Transmembrane</keyword>
<comment type="caution">
    <text evidence="3">The sequence shown here is derived from an EMBL/GenBank/DDBJ whole genome shotgun (WGS) entry which is preliminary data.</text>
</comment>
<feature type="coiled-coil region" evidence="1">
    <location>
        <begin position="129"/>
        <end position="270"/>
    </location>
</feature>
<keyword evidence="4" id="KW-1185">Reference proteome</keyword>
<keyword evidence="2" id="KW-1133">Transmembrane helix</keyword>
<name>A0ABQ2CNH8_9GAMM</name>
<proteinExistence type="predicted"/>
<sequence>MFYWLCQSGETMRDDFKGDLPGIRATDEDRVGAVSPGRPGSAPEPPLVRAVREPVIQRQRNGALWAVCVCLLLALIGLGYWSHQQQRLLQQQLVATQESFARISEDAAGRLQDISGKVIATESSLSEREKERIRQINELEEKVRQLAAALQEQEQLQQRQQQTLQTATQHLQELRQATDAQSERLAELDRLEAVIAQLDDRQQQQHRSIAGLEQQSERAEQQRAALVSGLAEAGEQLRQLEQLSTIKEQLAEQQTQLARQRGQLQALLDASTATSVEQQRLDAVDDALRSIDSFRVQTNRTLSTLQTQIGNLQQQMSQR</sequence>
<accession>A0ABQ2CNH8</accession>
<keyword evidence="1" id="KW-0175">Coiled coil</keyword>